<name>A0AAE6M7A3_TREPH</name>
<evidence type="ECO:0000313" key="2">
    <source>
        <dbReference type="Proteomes" id="UP000323594"/>
    </source>
</evidence>
<reference evidence="1 2" key="1">
    <citation type="submission" date="2019-08" db="EMBL/GenBank/DDBJ databases">
        <authorList>
            <person name="Kuhnert P."/>
        </authorList>
    </citation>
    <scope>NUCLEOTIDE SEQUENCE [LARGE SCALE GENOMIC DNA]</scope>
    <source>
        <strain evidence="1 2">B36.5</strain>
    </source>
</reference>
<dbReference type="EMBL" id="CP042817">
    <property type="protein sequence ID" value="QEJ97304.1"/>
    <property type="molecule type" value="Genomic_DNA"/>
</dbReference>
<dbReference type="Proteomes" id="UP000323594">
    <property type="component" value="Chromosome"/>
</dbReference>
<dbReference type="AlphaFoldDB" id="A0AAE6M7A3"/>
<proteinExistence type="predicted"/>
<gene>
    <name evidence="1" type="ORF">FUT82_04405</name>
</gene>
<sequence length="104" mass="12646">MTRTSKSERARTSVVPRSSDVLKQDYLQSFKTRRFHFATDGKMKPLCRTLFYNREFLKFAGLILTRPAFLLLRFCFDFFLRQPQRYLFFCARRKMLQRNLLVFD</sequence>
<protein>
    <submittedName>
        <fullName evidence="1">Uncharacterized protein</fullName>
    </submittedName>
</protein>
<organism evidence="1 2">
    <name type="scientific">Treponema phagedenis</name>
    <dbReference type="NCBI Taxonomy" id="162"/>
    <lineage>
        <taxon>Bacteria</taxon>
        <taxon>Pseudomonadati</taxon>
        <taxon>Spirochaetota</taxon>
        <taxon>Spirochaetia</taxon>
        <taxon>Spirochaetales</taxon>
        <taxon>Treponemataceae</taxon>
        <taxon>Treponema</taxon>
    </lineage>
</organism>
<evidence type="ECO:0000313" key="1">
    <source>
        <dbReference type="EMBL" id="QEJ97304.1"/>
    </source>
</evidence>
<accession>A0AAE6M7A3</accession>